<proteinExistence type="predicted"/>
<gene>
    <name evidence="2" type="primary">LOC123612202</name>
</gene>
<name>A0AC58P5N9_CAMBA</name>
<dbReference type="RefSeq" id="XP_074205353.1">
    <property type="nucleotide sequence ID" value="XM_074349252.1"/>
</dbReference>
<protein>
    <submittedName>
        <fullName evidence="2">Zinc finger protein 469</fullName>
    </submittedName>
</protein>
<accession>A0AC58P5N9</accession>
<evidence type="ECO:0000313" key="1">
    <source>
        <dbReference type="Proteomes" id="UP001732780"/>
    </source>
</evidence>
<reference evidence="2" key="1">
    <citation type="submission" date="2025-08" db="UniProtKB">
        <authorList>
            <consortium name="RefSeq"/>
        </authorList>
    </citation>
    <scope>IDENTIFICATION</scope>
    <source>
        <tissue evidence="2">Blood</tissue>
    </source>
</reference>
<keyword evidence="1" id="KW-1185">Reference proteome</keyword>
<evidence type="ECO:0000313" key="2">
    <source>
        <dbReference type="RefSeq" id="XP_074205353.1"/>
    </source>
</evidence>
<dbReference type="Proteomes" id="UP001732780">
    <property type="component" value="Chromosome 21"/>
</dbReference>
<sequence>MPGEQPLRVPPPTMTGDMQPCRAASGTGGPAQPPSEVGAPADRTTKATGSGAQATHPTETQVRQAGKVGPKAPLPGAQSLSTPRKGSSPQAPAGKNLVQARVRRAGQADSSPQQLCSLSITSSRPKTALAEKTPENPQRETPRPPEAGTGALLRQGHPRAEASPAPEELNFRKCFQETPSSFTSTNYTSPSATPGPPPLRAPQSSGASPCRAAPYVEFQASGADAWPPLAENSFPGASFGVPQAESEPFPKGGSPRVVSFQHPFPELHGAGPKPFPEDAAGPKYSERALVFAFHQPRGAWPEEPVGTGPAYPLPAQPAPPPLPCYPGRPGGLDPHSDLSSALPPPGAAHLAPSPFSENAATFRDTLHESMTNVLPERPPSAHDGLGSPREPPNSLPQRHFPRQVSGSPGASGVGSSPRPLDTDLAVSGPPAAMLPPLWDPASATYSTPPLGPPATARSVFFEAQPSPGRRLSLPQSPPLPWPQVLPATGPSPHRMELLNQLPFPPGTPEWQGGSQGALGAAGKTPGPGEKLVVLRTSPGQQGSSSPGLFTCNGLKDPGAQPLLFAVAQPQVSPRGTPGLPPPRVVGASPSESPLPSPATHTASSSTCSSLSPLSSSPANTSSEESQLPGPLTPSAFFHPPPHPQETGSPFPSPEPSHTLPIHYQPEPVKAFPFPTEGLGAEGAFKCLEETPFPSSVLEVGSRGLESFPQEPPPYSAHHFPLSSASLDQLDVLLTCRQCDRNYSSLAAFLGHRQFCGLLLARAKDGHQQPPALPMPPAVPSAQAAPKAPASRNPSPLSHTRTAPFLLGGDIRPDGKDDPLRTSFLPSLATAPFPLPAADLDLEDEAKLDSLITEALNGLGYQSDNPEIDSSFIDVFTDEEPSGPRGSTTGEPPKTRVGAMPESQAKPSLQAVDTPLEPQHLHPEDEDYPAGRPKTRSLGPAPTEADGVGLVSQQRRGKRFKLFQKELDKADTSRRPGQGTRAARLRPRRTGDRAEPPPPHPRDLRTQAPKSHADPGGRALLVETRSSKRLRLSPGGKEAWRRRARGGTWSKELIHRIVQQKNRAREPQAPQGPATPSSPRGTAGAFPQECDSESEEEDGPRLRGPRVRGQLRPSGQRWHRGEKRKEGDLTPGPREDGQQRKPRKVVRQGAARDRVSLDPEEPDGPGPGLSHSPEDGVGPEERGPQRLLQVLTGAETPEENPPPLGFPQDARKPDISEELPPDTTELLREASADTCEGGSPCPPTPVHPQPRGEGPPASPQGEPPVHVADAANTAHPETTALVLKPPGLRCGPALPHGGPTGAPAARKEPQPHSSPPGELLLGLKVLTGCFHEAPCPQPSAPDSLPASRARLHQDGVDTSSGEPAPPRNPPYTVVTGLGKAELPLALEPTPLFSGLPVGSFDPPVYSSLSGNGDTHVPPACATPPLRKPQLDPPYPSFLPEKGWSLLEEESPMPPGHLGPFPGLSGEKAFSQKCPSEGTVASSLPALSGKVAKCSSAFTGGLSEEELEIKRLVTELESQLLSKGAQEAPGEQSRVQTAGSVHRGTASPAPVLQAASPCRDALSAANVTGPGELSPHPEGEETAVAAAGGTLGSPEEEWPSFHPEAALPPSTHGNGASLSFHPVRKARVSKTGLLRAEGDIGAPLEVCLLDPGEPLTPPSDVGSLAKCSPNREPSPPKSNRTTRTQHSQAPPLLLPCTQGGGPSPGSCKAHVPCPGPPELEAFGSPVAHLTPSLAIRGAGVLPLGATPPSGASHSSAPKGHSVTSTGGSEGARLLRPVAGGPGPERNEHFVPAGASTSPACMPDPSPSRKPPAPATSPLHQLQLLVARAAEREDGTQSLQAPPAANTQSPQHGGPSDLGGDSVSRGKMACSPAQSFPGAVQLTADPATAGCQLGPEGDGYLGSQGQAKKPENQVEASSLQPGDQGRPRGPDDLATASANAETTPAWLVGAADQLRGQRQGSREAVGLWNKTRATPSSTSSEADPSGLALAAAHTRNGPEDQTPEEAAGPGLKEHLPFAGESPAPPIRALASCSSLPTSAATLGPCSLQPLPREDPPAAPSGELRGPPPESPSCGDPTSPQLLPAHSPAWAPPQRADCTPDPTEAGAPLAVPPSLRTSPCGPKESQTCHPLLGDCSPLEDPPKGQPSSVHVLSPTHEGDHPGGRMSGAPESSRKERARQFPACATPPRPARTICTVATIKASALPGTPTTGGLGADRGPRAEWPDPHCRGASAHTRPKGPSSEPPGNREGQGVTAVPADPSTLGTAGPDLHTCWEDEAEASCQGQEGLETPGAMHPGIAKASRAGASGLTVTCPSPEFFPGRATSLSSTASNSRPNSPQNVRNLLRQRPQGDPLSPQDPRQTPHRFRKKPAFTENGHWRDRAPSGRPVTCEVCLASFRSGPGLSRHRARKHGLHRDAASQPSPQATPAPKPGKPTAQTCHPPGKKSRRAPGKEKTRHSLEGPSLAAGPPPVRGAEDALGSEMSERLRKGLSVLGGPGCPPGWEPHPPGLVKPGVDVRPAEPRKRDQLERNEPRPKWAEKGRGQRRGRPPADFPSKSEGKVNKKVRKPRARRFREESGPQVPPDGVSDRSNWNPSPTTASCPAPPSHHLSPEAERETQATQPPPLATDPEETSAKKPPGDRVVEEAPPGEEPGGRKAALARGCRGPRETRTSGVCKEPPGAARGKPAGDGRVAESGSGRGAWDGREPPCGPPGAPGACGSEAGGGSRPQVPRHGPGDGVQEQQSAIPGAPSPDLGDPLSLFDDEASFSQLFPPGDRLTRKKNPRVYGKRCKKPTSPLRPEPSGQAGDSAALSPARLPTDLSDSGSPCLSHEDPWGGAAAGLPESFLLEGFLSSKVPGIDPWAPSPSLLALEPDLEADPRHTEDHPSENIPELHMVPPAWRGLELQAPADNATSPLGDVSPEPPDLEQELYDCGVPGSAVGLETLGAKLEVQALCLPEGLSSVSCLGFTAMAGSQGPRSRTVEAARARKAPGRGRLAKARRASYKCRVCFQSFRGLGELDLHRLAHSPSPPPTCYMCVERRFGSRELLREHLQEKHVQSKVGPWACGMCLREVADVWMYNEHLREHAVRFARKGQTRRTLGDLPGGWEGDGAVMHFLSGVVGQASKPHRGKRSVGKAGRGPADALGQDSGAGKEFPRERPRPKARSNSSDPDPDPDPDGASAQGSPSACATPAPPGGSSPEARSSGEPLLPAAPVHQDCKDPARDCHHCGKRFPKPFKLQRHLAVHSPQRVYLCPQCPRVYREHRELRAHLGGEHGLRGELELQHTPLYACELCANVTHISRRSFVCSSCNYTFAKKEQFDRHMDKHRRRGQQPFTFRGVRRPRALGQKAPAHEGSLPSKRRRVAPPSSPPRSSVDRPLSRSSSPTLSEGSLPALLQPCREAAPSTMEGQPRTPERPIDPVGHPVRGSDLSSDLQELLPPSLSPFPAASPDGKDGHKLDQALESSGDEASPGSPEPLLQEAAPSEGSLPQPGARGQDVGEKRAAGPFSGKRRTPSAPGKCAPNHRPEASSLLWKEKQVSTCHVAPSGATGGPSHKGSATKPGGCRSSSKDRSASSTPSKAPRFPAQPKKAAASPTHGELARGTEDRPKPTTLKAKPGPSSQGAGGPQQGTKTAGGSQPQPASGQLQSETATTPAKPSCPGQGPAPDKPTPRAPTKGYPKGPREAGEQGPRGSLGPREGRDSSEKKRKGRAPGPTRGEGVGSLGRGPSVPDRPYRAPRKQATPSRVLPAKPRPCSQNSTVPPQPSELRKGEPSHTHGDTRRVKEGLGKAVPQGRPLHRPPRMGGAVHGTEPPHPRACRTAESQSHLLSQLFGQRLTSFKIPLKKDPPE</sequence>
<organism evidence="1 2">
    <name type="scientific">Camelus bactrianus</name>
    <name type="common">Bactrian camel</name>
    <dbReference type="NCBI Taxonomy" id="9837"/>
    <lineage>
        <taxon>Eukaryota</taxon>
        <taxon>Metazoa</taxon>
        <taxon>Chordata</taxon>
        <taxon>Craniata</taxon>
        <taxon>Vertebrata</taxon>
        <taxon>Euteleostomi</taxon>
        <taxon>Mammalia</taxon>
        <taxon>Eutheria</taxon>
        <taxon>Laurasiatheria</taxon>
        <taxon>Artiodactyla</taxon>
        <taxon>Tylopoda</taxon>
        <taxon>Camelidae</taxon>
        <taxon>Camelus</taxon>
    </lineage>
</organism>